<organism evidence="1 2">
    <name type="scientific">Brassica cretica</name>
    <name type="common">Mustard</name>
    <dbReference type="NCBI Taxonomy" id="69181"/>
    <lineage>
        <taxon>Eukaryota</taxon>
        <taxon>Viridiplantae</taxon>
        <taxon>Streptophyta</taxon>
        <taxon>Embryophyta</taxon>
        <taxon>Tracheophyta</taxon>
        <taxon>Spermatophyta</taxon>
        <taxon>Magnoliopsida</taxon>
        <taxon>eudicotyledons</taxon>
        <taxon>Gunneridae</taxon>
        <taxon>Pentapetalae</taxon>
        <taxon>rosids</taxon>
        <taxon>malvids</taxon>
        <taxon>Brassicales</taxon>
        <taxon>Brassicaceae</taxon>
        <taxon>Brassiceae</taxon>
        <taxon>Brassica</taxon>
    </lineage>
</organism>
<reference evidence="1 2" key="1">
    <citation type="journal article" date="2020" name="BMC Genomics">
        <title>Intraspecific diversification of the crop wild relative Brassica cretica Lam. using demographic model selection.</title>
        <authorList>
            <person name="Kioukis A."/>
            <person name="Michalopoulou V.A."/>
            <person name="Briers L."/>
            <person name="Pirintsos S."/>
            <person name="Studholme D.J."/>
            <person name="Pavlidis P."/>
            <person name="Sarris P.F."/>
        </authorList>
    </citation>
    <scope>NUCLEOTIDE SEQUENCE [LARGE SCALE GENOMIC DNA]</scope>
    <source>
        <strain evidence="2">cv. PFS-1207/04</strain>
    </source>
</reference>
<sequence length="224" mass="24445">MCAGVCGRSTRSLCIQSGCLTPLRDVETNASFVSSFLRAGYGPRSVLVAPILERCRRGVGSERVRDVAPQGRSRSQRLLDPAALACSRSCSYRDEMSSGLMMSQWTPALASQQVRDLSARGRSRLERVAHLAPVEGEDLKQYNQELSYLSILVVSREQCLAAFLLSPTVLKMKILLICTGIAMGVPPNCFIQQLCANPNVKFSFDYQPLLTIDIPSSKNLSGVG</sequence>
<protein>
    <submittedName>
        <fullName evidence="1">Uncharacterized protein</fullName>
    </submittedName>
</protein>
<keyword evidence="2" id="KW-1185">Reference proteome</keyword>
<evidence type="ECO:0000313" key="2">
    <source>
        <dbReference type="Proteomes" id="UP000266723"/>
    </source>
</evidence>
<gene>
    <name evidence="1" type="ORF">DY000_02053605</name>
</gene>
<evidence type="ECO:0000313" key="1">
    <source>
        <dbReference type="EMBL" id="KAF3492577.1"/>
    </source>
</evidence>
<accession>A0ABQ7A4I1</accession>
<comment type="caution">
    <text evidence="1">The sequence shown here is derived from an EMBL/GenBank/DDBJ whole genome shotgun (WGS) entry which is preliminary data.</text>
</comment>
<name>A0ABQ7A4I1_BRACR</name>
<dbReference type="Proteomes" id="UP000266723">
    <property type="component" value="Unassembled WGS sequence"/>
</dbReference>
<proteinExistence type="predicted"/>
<dbReference type="EMBL" id="QGKV02002055">
    <property type="protein sequence ID" value="KAF3492577.1"/>
    <property type="molecule type" value="Genomic_DNA"/>
</dbReference>